<dbReference type="InterPro" id="IPR038982">
    <property type="entry name" value="NrpR"/>
</dbReference>
<evidence type="ECO:0000259" key="2">
    <source>
        <dbReference type="Pfam" id="PF08461"/>
    </source>
</evidence>
<evidence type="ECO:0000313" key="3">
    <source>
        <dbReference type="EMBL" id="AAB89027.1"/>
    </source>
</evidence>
<name>O28056_ARCFU</name>
<dbReference type="InterPro" id="IPR036390">
    <property type="entry name" value="WH_DNA-bd_sf"/>
</dbReference>
<protein>
    <recommendedName>
        <fullName evidence="5">DUF128 domain-containing protein</fullName>
    </recommendedName>
</protein>
<dbReference type="InterPro" id="IPR036388">
    <property type="entry name" value="WH-like_DNA-bd_sf"/>
</dbReference>
<organism evidence="3 4">
    <name type="scientific">Archaeoglobus fulgidus (strain ATCC 49558 / DSM 4304 / JCM 9628 / NBRC 100126 / VC-16)</name>
    <dbReference type="NCBI Taxonomy" id="224325"/>
    <lineage>
        <taxon>Archaea</taxon>
        <taxon>Methanobacteriati</taxon>
        <taxon>Methanobacteriota</taxon>
        <taxon>Archaeoglobi</taxon>
        <taxon>Archaeoglobales</taxon>
        <taxon>Archaeoglobaceae</taxon>
        <taxon>Archaeoglobus</taxon>
    </lineage>
</organism>
<dbReference type="eggNOG" id="arCOG02710">
    <property type="taxonomic scope" value="Archaea"/>
</dbReference>
<reference evidence="3 4" key="1">
    <citation type="journal article" date="1997" name="Nature">
        <title>The complete genome sequence of the hyperthermophilic, sulphate-reducing archaeon Archaeoglobus fulgidus.</title>
        <authorList>
            <person name="Klenk H.P."/>
            <person name="Clayton R.A."/>
            <person name="Tomb J."/>
            <person name="White O."/>
            <person name="Nelson K.E."/>
            <person name="Ketchum K.A."/>
            <person name="Dodson R.J."/>
            <person name="Gwinn M."/>
            <person name="Hickey E.K."/>
            <person name="Peterson J.D."/>
            <person name="Richardson D.L."/>
            <person name="Kerlavage A.R."/>
            <person name="Graham D.E."/>
            <person name="Kyrpides N.C."/>
            <person name="Fleischmann R.D."/>
            <person name="Quackenbush J."/>
            <person name="Lee N.H."/>
            <person name="Sutton G.G."/>
            <person name="Gill S."/>
            <person name="Kirkness E.F."/>
            <person name="Dougherty B.A."/>
            <person name="McKenney K."/>
            <person name="Adams M.D."/>
            <person name="Loftus B."/>
            <person name="Peterson S."/>
            <person name="Reich C.I."/>
            <person name="McNeil L.K."/>
            <person name="Badger J.H."/>
            <person name="Glodek A."/>
            <person name="Zhou L."/>
            <person name="Overbeek R."/>
            <person name="Gocayne J.D."/>
            <person name="Weidman J.F."/>
            <person name="McDonald L."/>
            <person name="Utterback T."/>
            <person name="Cotton M.D."/>
            <person name="Spriggs T."/>
            <person name="Artiach P."/>
            <person name="Kaine B.P."/>
            <person name="Sykes S.M."/>
            <person name="Sadow P.W."/>
            <person name="D'Andrea K.P."/>
            <person name="Bowman C."/>
            <person name="Fujii C."/>
            <person name="Garland S.A."/>
            <person name="Mason T.M."/>
            <person name="Olsen G.J."/>
            <person name="Fraser C.M."/>
            <person name="Smith H.O."/>
            <person name="Woese C.R."/>
            <person name="Venter J.C."/>
        </authorList>
    </citation>
    <scope>NUCLEOTIDE SEQUENCE [LARGE SCALE GENOMIC DNA]</scope>
    <source>
        <strain evidence="4">ATCC 49558 / DSM 4304 / JCM 9628 / NBRC 100126 / VC-16</strain>
    </source>
</reference>
<dbReference type="SUPFAM" id="SSF46785">
    <property type="entry name" value="Winged helix' DNA-binding domain"/>
    <property type="match status" value="1"/>
</dbReference>
<dbReference type="Pfam" id="PF08461">
    <property type="entry name" value="WHD_RNase_R"/>
    <property type="match status" value="1"/>
</dbReference>
<dbReference type="HOGENOM" id="CLU_073525_0_0_2"/>
<dbReference type="EnsemblBacteria" id="AAB89027">
    <property type="protein sequence ID" value="AAB89027"/>
    <property type="gene ID" value="AF_2227"/>
</dbReference>
<feature type="domain" description="NrpR regulatory" evidence="1">
    <location>
        <begin position="84"/>
        <end position="320"/>
    </location>
</feature>
<proteinExistence type="predicted"/>
<dbReference type="AlphaFoldDB" id="O28056"/>
<sequence>MAVNLLMVEEEILSVLEESGALSSKEIELELRKRGYNIRARTIRYHLKKLEERGLVRKNSNGKTELTEKGEKELKRKSAFERLGEFSERIEYNVYLSNFDLYTLSGLVPTNFAFIDKSLFERAMEIVEECISQPISISNRIFIAEEGESLGGYTVPKNSFALGVISNTIYDVILKTAGVNTTPEYAGLMSVENMEARGLTELISYFGTTLSPGLLLLKAGLTSVYSACKTGRGEIIVAIRSFSRYAMDIARRELEIAESKGLRGVIKILHPSDRIFGLPAANRARLVVSAGLNMIAPLFENGIIPEVRVNEFFVDFRDFRVI</sequence>
<dbReference type="InterPro" id="IPR036984">
    <property type="entry name" value="NrpR_dom_sf"/>
</dbReference>
<dbReference type="InterPro" id="IPR013668">
    <property type="entry name" value="RNase_R_HTH_12"/>
</dbReference>
<dbReference type="STRING" id="224325.AF_2227"/>
<gene>
    <name evidence="3" type="ordered locus">AF_2227</name>
</gene>
<dbReference type="EMBL" id="AE000782">
    <property type="protein sequence ID" value="AAB89027.1"/>
    <property type="molecule type" value="Genomic_DNA"/>
</dbReference>
<dbReference type="Proteomes" id="UP000002199">
    <property type="component" value="Chromosome"/>
</dbReference>
<dbReference type="KEGG" id="afu:AF_2227"/>
<evidence type="ECO:0000313" key="4">
    <source>
        <dbReference type="Proteomes" id="UP000002199"/>
    </source>
</evidence>
<accession>O28056</accession>
<dbReference type="Gene3D" id="3.30.70.1360">
    <property type="entry name" value="mj0159-like"/>
    <property type="match status" value="1"/>
</dbReference>
<dbReference type="PaxDb" id="224325-AF_2227"/>
<dbReference type="Gene3D" id="1.10.10.10">
    <property type="entry name" value="Winged helix-like DNA-binding domain superfamily/Winged helix DNA-binding domain"/>
    <property type="match status" value="1"/>
</dbReference>
<dbReference type="PIR" id="C69528">
    <property type="entry name" value="C69528"/>
</dbReference>
<evidence type="ECO:0000259" key="1">
    <source>
        <dbReference type="Pfam" id="PF01995"/>
    </source>
</evidence>
<evidence type="ECO:0008006" key="5">
    <source>
        <dbReference type="Google" id="ProtNLM"/>
    </source>
</evidence>
<dbReference type="PANTHER" id="PTHR41964">
    <property type="entry name" value="GLOBAL NITROGEN REGULATOR NRPR"/>
    <property type="match status" value="1"/>
</dbReference>
<dbReference type="InterPro" id="IPR002846">
    <property type="entry name" value="NRD"/>
</dbReference>
<dbReference type="PANTHER" id="PTHR41964:SF1">
    <property type="entry name" value="GLOBAL NITROGEN REGULATOR NRPR"/>
    <property type="match status" value="1"/>
</dbReference>
<keyword evidence="4" id="KW-1185">Reference proteome</keyword>
<feature type="domain" description="Ribonuclease R winged-helix" evidence="2">
    <location>
        <begin position="10"/>
        <end position="74"/>
    </location>
</feature>
<dbReference type="Pfam" id="PF01995">
    <property type="entry name" value="NRD1_2"/>
    <property type="match status" value="1"/>
</dbReference>
<dbReference type="PhylomeDB" id="O28056"/>